<evidence type="ECO:0000256" key="1">
    <source>
        <dbReference type="ARBA" id="ARBA00022801"/>
    </source>
</evidence>
<keyword evidence="5" id="KW-1185">Reference proteome</keyword>
<dbReference type="OrthoDB" id="1722017at2759"/>
<dbReference type="PANTHER" id="PTHR43176">
    <property type="entry name" value="3-HYDROXYISOBUTYRYL-COA HYDROLASE-RELATED"/>
    <property type="match status" value="1"/>
</dbReference>
<dbReference type="GO" id="GO:0006574">
    <property type="term" value="P:L-valine catabolic process"/>
    <property type="evidence" value="ECO:0007669"/>
    <property type="project" value="UniProtKB-UniRule"/>
</dbReference>
<comment type="catalytic activity">
    <reaction evidence="2">
        <text>3-hydroxy-2-methylpropanoyl-CoA + H2O = 3-hydroxy-2-methylpropanoate + CoA + H(+)</text>
        <dbReference type="Rhea" id="RHEA:20888"/>
        <dbReference type="ChEBI" id="CHEBI:11805"/>
        <dbReference type="ChEBI" id="CHEBI:15377"/>
        <dbReference type="ChEBI" id="CHEBI:15378"/>
        <dbReference type="ChEBI" id="CHEBI:57287"/>
        <dbReference type="ChEBI" id="CHEBI:57340"/>
        <dbReference type="EC" id="3.1.2.4"/>
    </reaction>
</comment>
<accession>A0A9Q0SE97</accession>
<dbReference type="InterPro" id="IPR045004">
    <property type="entry name" value="ECH_dom"/>
</dbReference>
<comment type="function">
    <text evidence="2">Hydrolyzes 3-hydroxyisobutyryl-CoA (HIBYL-CoA), a saline catabolite. Has high activity toward isobutyryl-CoA. Could be an isobutyryl-CoA dehydrogenase that functions in valine catabolism.</text>
</comment>
<keyword evidence="1 2" id="KW-0378">Hydrolase</keyword>
<dbReference type="Proteomes" id="UP001151529">
    <property type="component" value="Chromosome 18"/>
</dbReference>
<dbReference type="Pfam" id="PF16113">
    <property type="entry name" value="ECH_2"/>
    <property type="match status" value="1"/>
</dbReference>
<dbReference type="InterPro" id="IPR032259">
    <property type="entry name" value="HIBYL-CoA-H"/>
</dbReference>
<name>A0A9Q0SE97_SALVM</name>
<protein>
    <recommendedName>
        <fullName evidence="2">3-hydroxyisobutyryl-CoA hydrolase</fullName>
        <shortName evidence="2">HIB-CoA hydrolase</shortName>
        <shortName evidence="2">HIBYL-CoA-H</shortName>
        <ecNumber evidence="2">3.1.2.4</ecNumber>
    </recommendedName>
    <alternativeName>
        <fullName evidence="2">3-hydroxyisobutyryl-coenzyme A hydrolase</fullName>
    </alternativeName>
</protein>
<evidence type="ECO:0000313" key="5">
    <source>
        <dbReference type="Proteomes" id="UP001151529"/>
    </source>
</evidence>
<proteinExistence type="inferred from homology"/>
<evidence type="ECO:0000313" key="4">
    <source>
        <dbReference type="EMBL" id="KAJ6673785.1"/>
    </source>
</evidence>
<evidence type="ECO:0000256" key="2">
    <source>
        <dbReference type="RuleBase" id="RU369070"/>
    </source>
</evidence>
<sequence>MQRLFVSNNRVFLQGVRAILLDKDKNPKWEPSKLELVTDEMVDKYFSRVDEDEMEPLQLPARSNLVDTMRPKTLKLEKLLGAMGDHL</sequence>
<feature type="domain" description="Enoyl-CoA hydratase/isomerase" evidence="3">
    <location>
        <begin position="10"/>
        <end position="46"/>
    </location>
</feature>
<dbReference type="GO" id="GO:0003860">
    <property type="term" value="F:3-hydroxyisobutyryl-CoA hydrolase activity"/>
    <property type="evidence" value="ECO:0007669"/>
    <property type="project" value="UniProtKB-UniRule"/>
</dbReference>
<reference evidence="4 5" key="1">
    <citation type="journal article" date="2023" name="Int. J. Mol. Sci.">
        <title>De Novo Assembly and Annotation of 11 Diverse Shrub Willow (Salix) Genomes Reveals Novel Gene Organization in Sex-Linked Regions.</title>
        <authorList>
            <person name="Hyden B."/>
            <person name="Feng K."/>
            <person name="Yates T.B."/>
            <person name="Jawdy S."/>
            <person name="Cereghino C."/>
            <person name="Smart L.B."/>
            <person name="Muchero W."/>
        </authorList>
    </citation>
    <scope>NUCLEOTIDE SEQUENCE [LARGE SCALE GENOMIC DNA]</scope>
    <source>
        <tissue evidence="4">Shoot tip</tissue>
    </source>
</reference>
<organism evidence="4 5">
    <name type="scientific">Salix viminalis</name>
    <name type="common">Common osier</name>
    <name type="synonym">Basket willow</name>
    <dbReference type="NCBI Taxonomy" id="40686"/>
    <lineage>
        <taxon>Eukaryota</taxon>
        <taxon>Viridiplantae</taxon>
        <taxon>Streptophyta</taxon>
        <taxon>Embryophyta</taxon>
        <taxon>Tracheophyta</taxon>
        <taxon>Spermatophyta</taxon>
        <taxon>Magnoliopsida</taxon>
        <taxon>eudicotyledons</taxon>
        <taxon>Gunneridae</taxon>
        <taxon>Pentapetalae</taxon>
        <taxon>rosids</taxon>
        <taxon>fabids</taxon>
        <taxon>Malpighiales</taxon>
        <taxon>Salicaceae</taxon>
        <taxon>Saliceae</taxon>
        <taxon>Salix</taxon>
    </lineage>
</organism>
<dbReference type="PANTHER" id="PTHR43176:SF6">
    <property type="entry name" value="3-HYDROXYISOBUTYRYL-COA HYDROLASE"/>
    <property type="match status" value="1"/>
</dbReference>
<comment type="pathway">
    <text evidence="2">Amino-acid degradation; L-valine degradation.</text>
</comment>
<dbReference type="AlphaFoldDB" id="A0A9Q0SE97"/>
<evidence type="ECO:0000259" key="3">
    <source>
        <dbReference type="Pfam" id="PF16113"/>
    </source>
</evidence>
<dbReference type="Gene3D" id="3.90.226.10">
    <property type="entry name" value="2-enoyl-CoA Hydratase, Chain A, domain 1"/>
    <property type="match status" value="1"/>
</dbReference>
<dbReference type="EC" id="3.1.2.4" evidence="2"/>
<dbReference type="EMBL" id="JAPFFL010000017">
    <property type="protein sequence ID" value="KAJ6673785.1"/>
    <property type="molecule type" value="Genomic_DNA"/>
</dbReference>
<comment type="similarity">
    <text evidence="2">Belongs to the enoyl-CoA hydratase/isomerase family.</text>
</comment>
<gene>
    <name evidence="4" type="ORF">OIU85_012761</name>
</gene>
<comment type="caution">
    <text evidence="4">The sequence shown here is derived from an EMBL/GenBank/DDBJ whole genome shotgun (WGS) entry which is preliminary data.</text>
</comment>